<dbReference type="Proteomes" id="UP000001441">
    <property type="component" value="Chromosome"/>
</dbReference>
<dbReference type="eggNOG" id="ENOG502Z9KC">
    <property type="taxonomic scope" value="Bacteria"/>
</dbReference>
<organism evidence="2 3">
    <name type="scientific">Allochromatium vinosum (strain ATCC 17899 / DSM 180 / NBRC 103801 / NCIMB 10441 / D)</name>
    <name type="common">Chromatium vinosum</name>
    <dbReference type="NCBI Taxonomy" id="572477"/>
    <lineage>
        <taxon>Bacteria</taxon>
        <taxon>Pseudomonadati</taxon>
        <taxon>Pseudomonadota</taxon>
        <taxon>Gammaproteobacteria</taxon>
        <taxon>Chromatiales</taxon>
        <taxon>Chromatiaceae</taxon>
        <taxon>Allochromatium</taxon>
    </lineage>
</organism>
<keyword evidence="3" id="KW-1185">Reference proteome</keyword>
<gene>
    <name evidence="2" type="ordered locus">Alvin_2812</name>
</gene>
<proteinExistence type="predicted"/>
<dbReference type="OrthoDB" id="2451827at2"/>
<evidence type="ECO:0000313" key="3">
    <source>
        <dbReference type="Proteomes" id="UP000001441"/>
    </source>
</evidence>
<reference evidence="2 3" key="1">
    <citation type="journal article" date="2011" name="Stand. Genomic Sci.">
        <title>Complete genome sequence of Allochromatium vinosum DSM 180(T).</title>
        <authorList>
            <person name="Weissgerber T."/>
            <person name="Zigann R."/>
            <person name="Bruce D."/>
            <person name="Chang Y.J."/>
            <person name="Detter J.C."/>
            <person name="Han C."/>
            <person name="Hauser L."/>
            <person name="Jeffries C.D."/>
            <person name="Land M."/>
            <person name="Munk A.C."/>
            <person name="Tapia R."/>
            <person name="Dahl C."/>
        </authorList>
    </citation>
    <scope>NUCLEOTIDE SEQUENCE [LARGE SCALE GENOMIC DNA]</scope>
    <source>
        <strain evidence="3">ATCC 17899 / DSM 180 / NBRC 103801 / NCIMB 10441 / D</strain>
    </source>
</reference>
<sequence>MKNNTTRFDLSDYLIHFFRNVAIDGPSAPIVPECMGFANIREDVNWSAIFMLRSAIRHCHLWATWSYRNGRRTIYGASPAVCFTEMPLAAFLEAGNAREKRGEAMSTYALIFPKAGLFELGANPVIYGLDDKSTRLSNGADGEARIIEEKLLPLREQYRYVAFNPSMNGTLDWSHEREWRLPYRGSMVKFEKKLEEFGVVDVPVDIPGLDISSSNCSGMGVVVKTTEEARWIASDILTLVDRGVLKQHHYRFIMSADSLPSLESIRSPDAISKVINDAMIDLEPFYALSEGAIVKIDSRFTEMILQVESAKSNAPILERGGVWLWILDNTHDLTRSLLARRRVSVSRDGRYLAKLPEFGSRRDLRQRETMAKELARLVTQEFGLECGYFSLLGSEDYDDVPFYNGNHLENRMFYNVSWK</sequence>
<dbReference type="HOGENOM" id="CLU_053846_0_0_6"/>
<accession>D3RQN5</accession>
<evidence type="ECO:0000259" key="1">
    <source>
        <dbReference type="Pfam" id="PF14468"/>
    </source>
</evidence>
<dbReference type="InterPro" id="IPR025216">
    <property type="entry name" value="DUF4427"/>
</dbReference>
<name>D3RQN5_ALLVD</name>
<dbReference type="AlphaFoldDB" id="D3RQN5"/>
<evidence type="ECO:0000313" key="2">
    <source>
        <dbReference type="EMBL" id="ADC63719.1"/>
    </source>
</evidence>
<protein>
    <recommendedName>
        <fullName evidence="1">DUF4427 domain-containing protein</fullName>
    </recommendedName>
</protein>
<dbReference type="EMBL" id="CP001896">
    <property type="protein sequence ID" value="ADC63719.1"/>
    <property type="molecule type" value="Genomic_DNA"/>
</dbReference>
<feature type="domain" description="DUF4427" evidence="1">
    <location>
        <begin position="288"/>
        <end position="416"/>
    </location>
</feature>
<dbReference type="KEGG" id="alv:Alvin_2812"/>
<dbReference type="Pfam" id="PF14468">
    <property type="entry name" value="DUF4427"/>
    <property type="match status" value="1"/>
</dbReference>
<dbReference type="RefSeq" id="WP_012971984.1">
    <property type="nucleotide sequence ID" value="NC_013851.1"/>
</dbReference>